<evidence type="ECO:0000259" key="1">
    <source>
        <dbReference type="Pfam" id="PF00534"/>
    </source>
</evidence>
<gene>
    <name evidence="3" type="ORF">COV74_09245</name>
</gene>
<dbReference type="AlphaFoldDB" id="A0A2H0LNX9"/>
<dbReference type="PANTHER" id="PTHR45947">
    <property type="entry name" value="SULFOQUINOVOSYL TRANSFERASE SQD2"/>
    <property type="match status" value="1"/>
</dbReference>
<dbReference type="CDD" id="cd03801">
    <property type="entry name" value="GT4_PimA-like"/>
    <property type="match status" value="1"/>
</dbReference>
<dbReference type="InterPro" id="IPR028098">
    <property type="entry name" value="Glyco_trans_4-like_N"/>
</dbReference>
<evidence type="ECO:0000313" key="4">
    <source>
        <dbReference type="Proteomes" id="UP000230859"/>
    </source>
</evidence>
<dbReference type="InterPro" id="IPR001296">
    <property type="entry name" value="Glyco_trans_1"/>
</dbReference>
<evidence type="ECO:0000313" key="3">
    <source>
        <dbReference type="EMBL" id="PIQ85374.1"/>
    </source>
</evidence>
<protein>
    <recommendedName>
        <fullName evidence="5">Glycosyl transferase family 1 domain-containing protein</fullName>
    </recommendedName>
</protein>
<dbReference type="SUPFAM" id="SSF53756">
    <property type="entry name" value="UDP-Glycosyltransferase/glycogen phosphorylase"/>
    <property type="match status" value="1"/>
</dbReference>
<proteinExistence type="predicted"/>
<evidence type="ECO:0000259" key="2">
    <source>
        <dbReference type="Pfam" id="PF13439"/>
    </source>
</evidence>
<sequence length="379" mass="43369">MANQKKELILGIFPSLGGSIQSQQRDRREGLFLNYYLPKYLKNFGQVFYFSYAHEQPKLPEGVVLLPNRLRLHRYLYGLLMPLFYFYRLRKCQVIRVMHLNGALSAYMAKKLYGIPYVVTYGYNYVNFAVIQGHHLRACLLKKFIPFLLQRADRVIVTTEELAQEVKGWIGKTNKVDLVPNGVDTTFFKPKKQKMESADFKLLFIGRLEKQKNLFFMLNVLKELKKHCQYQITMIGNGSLSAKLEQEVHGERLPVHFISRVPYESIGEYHQAADCLISTSHAEGHPKALIEAMSSGLACVVSNCPGNSSLIKHEVNGLCLAIDDQEKWVNALLALSHDSARRQQLGEQARKTILEKYDISMTLKKEVECLESCYGAVTH</sequence>
<name>A0A2H0LNX9_9BACT</name>
<dbReference type="Proteomes" id="UP000230859">
    <property type="component" value="Unassembled WGS sequence"/>
</dbReference>
<evidence type="ECO:0008006" key="5">
    <source>
        <dbReference type="Google" id="ProtNLM"/>
    </source>
</evidence>
<organism evidence="3 4">
    <name type="scientific">Candidatus Abzuiibacterium crystallinum</name>
    <dbReference type="NCBI Taxonomy" id="1974748"/>
    <lineage>
        <taxon>Bacteria</taxon>
        <taxon>Pseudomonadati</taxon>
        <taxon>Candidatus Omnitrophota</taxon>
        <taxon>Candidatus Abzuiibacterium</taxon>
    </lineage>
</organism>
<feature type="domain" description="Glycosyl transferase family 1" evidence="1">
    <location>
        <begin position="190"/>
        <end position="351"/>
    </location>
</feature>
<dbReference type="PANTHER" id="PTHR45947:SF3">
    <property type="entry name" value="SULFOQUINOVOSYL TRANSFERASE SQD2"/>
    <property type="match status" value="1"/>
</dbReference>
<dbReference type="EMBL" id="PCVY01000068">
    <property type="protein sequence ID" value="PIQ85374.1"/>
    <property type="molecule type" value="Genomic_DNA"/>
</dbReference>
<accession>A0A2H0LNX9</accession>
<reference evidence="3 4" key="1">
    <citation type="submission" date="2017-09" db="EMBL/GenBank/DDBJ databases">
        <title>Depth-based differentiation of microbial function through sediment-hosted aquifers and enrichment of novel symbionts in the deep terrestrial subsurface.</title>
        <authorList>
            <person name="Probst A.J."/>
            <person name="Ladd B."/>
            <person name="Jarett J.K."/>
            <person name="Geller-Mcgrath D.E."/>
            <person name="Sieber C.M."/>
            <person name="Emerson J.B."/>
            <person name="Anantharaman K."/>
            <person name="Thomas B.C."/>
            <person name="Malmstrom R."/>
            <person name="Stieglmeier M."/>
            <person name="Klingl A."/>
            <person name="Woyke T."/>
            <person name="Ryan C.M."/>
            <person name="Banfield J.F."/>
        </authorList>
    </citation>
    <scope>NUCLEOTIDE SEQUENCE [LARGE SCALE GENOMIC DNA]</scope>
    <source>
        <strain evidence="3">CG11_big_fil_rev_8_21_14_0_20_45_26</strain>
    </source>
</reference>
<dbReference type="Gene3D" id="3.40.50.2000">
    <property type="entry name" value="Glycogen Phosphorylase B"/>
    <property type="match status" value="2"/>
</dbReference>
<dbReference type="Pfam" id="PF00534">
    <property type="entry name" value="Glycos_transf_1"/>
    <property type="match status" value="1"/>
</dbReference>
<dbReference type="InterPro" id="IPR050194">
    <property type="entry name" value="Glycosyltransferase_grp1"/>
</dbReference>
<dbReference type="Pfam" id="PF13439">
    <property type="entry name" value="Glyco_transf_4"/>
    <property type="match status" value="1"/>
</dbReference>
<feature type="domain" description="Glycosyltransferase subfamily 4-like N-terminal" evidence="2">
    <location>
        <begin position="49"/>
        <end position="186"/>
    </location>
</feature>
<dbReference type="GO" id="GO:0016757">
    <property type="term" value="F:glycosyltransferase activity"/>
    <property type="evidence" value="ECO:0007669"/>
    <property type="project" value="InterPro"/>
</dbReference>
<comment type="caution">
    <text evidence="3">The sequence shown here is derived from an EMBL/GenBank/DDBJ whole genome shotgun (WGS) entry which is preliminary data.</text>
</comment>